<accession>A0A1J1GRE1</accession>
<evidence type="ECO:0000259" key="2">
    <source>
        <dbReference type="Pfam" id="PF22782"/>
    </source>
</evidence>
<dbReference type="Proteomes" id="UP000220797">
    <property type="component" value="Unassembled WGS sequence"/>
</dbReference>
<protein>
    <recommendedName>
        <fullName evidence="2">SDE2-like domain-containing protein</fullName>
    </recommendedName>
</protein>
<name>A0A1J1GRE1_PLAGA</name>
<organism evidence="3 4">
    <name type="scientific">Plasmodium gallinaceum</name>
    <dbReference type="NCBI Taxonomy" id="5849"/>
    <lineage>
        <taxon>Eukaryota</taxon>
        <taxon>Sar</taxon>
        <taxon>Alveolata</taxon>
        <taxon>Apicomplexa</taxon>
        <taxon>Aconoidasida</taxon>
        <taxon>Haemosporida</taxon>
        <taxon>Plasmodiidae</taxon>
        <taxon>Plasmodium</taxon>
        <taxon>Plasmodium (Haemamoeba)</taxon>
    </lineage>
</organism>
<keyword evidence="1" id="KW-0472">Membrane</keyword>
<dbReference type="OMA" id="NPLMNEK"/>
<keyword evidence="4" id="KW-1185">Reference proteome</keyword>
<comment type="caution">
    <text evidence="3">The sequence shown here is derived from an EMBL/GenBank/DDBJ whole genome shotgun (WGS) entry which is preliminary data.</text>
</comment>
<keyword evidence="1" id="KW-0812">Transmembrane</keyword>
<dbReference type="OrthoDB" id="392591at2759"/>
<gene>
    <name evidence="3" type="ORF">PGAL8A_00131500</name>
</gene>
<evidence type="ECO:0000313" key="3">
    <source>
        <dbReference type="EMBL" id="CRG93610.1"/>
    </source>
</evidence>
<evidence type="ECO:0000313" key="4">
    <source>
        <dbReference type="Proteomes" id="UP000220797"/>
    </source>
</evidence>
<proteinExistence type="predicted"/>
<dbReference type="AlphaFoldDB" id="A0A1J1GRE1"/>
<dbReference type="Pfam" id="PF22782">
    <property type="entry name" value="SDE2"/>
    <property type="match status" value="1"/>
</dbReference>
<dbReference type="GeneID" id="39729840"/>
<feature type="transmembrane region" description="Helical" evidence="1">
    <location>
        <begin position="38"/>
        <end position="59"/>
    </location>
</feature>
<dbReference type="VEuPathDB" id="PlasmoDB:PGAL8A_00131500"/>
<reference evidence="3" key="1">
    <citation type="submission" date="2015-04" db="EMBL/GenBank/DDBJ databases">
        <authorList>
            <consortium name="Pathogen Informatics"/>
        </authorList>
    </citation>
    <scope>NUCLEOTIDE SEQUENCE [LARGE SCALE GENOMIC DNA]</scope>
    <source>
        <strain evidence="3">8A</strain>
    </source>
</reference>
<dbReference type="EMBL" id="CVMV01000019">
    <property type="protein sequence ID" value="CRG93610.1"/>
    <property type="molecule type" value="Genomic_DNA"/>
</dbReference>
<evidence type="ECO:0000256" key="1">
    <source>
        <dbReference type="SAM" id="Phobius"/>
    </source>
</evidence>
<keyword evidence="1" id="KW-1133">Transmembrane helix</keyword>
<dbReference type="InterPro" id="IPR053822">
    <property type="entry name" value="SDE2-like_dom"/>
</dbReference>
<feature type="domain" description="SDE2-like" evidence="2">
    <location>
        <begin position="275"/>
        <end position="365"/>
    </location>
</feature>
<dbReference type="RefSeq" id="XP_028526432.1">
    <property type="nucleotide sequence ID" value="XM_028674841.1"/>
</dbReference>
<sequence length="421" mass="50635">MTSNYIIHIGNKIINKRIKIKEFLNKYERKVLEKNVNVFFYILINLLFNLSIDRFRLVINRKYIFFKNRKRIDIVFNITKKLLTLNNIDIKEKITNLIENKKNCIDNSEINENELYEDINTKRNNFSNTSLVDNIYKEYRKLNIKNEKDYLNNKSETLLNNQEKFFDKKLFYENYTFENKSNYINYYENFKSDHLDNKVLFSSNLLNYKDVKNKINDFKIKSNEEYHKNKNILEQKVSNNKYDKKSIILIKKEKKTNINIFDEFLDIYLLFRLKGGKGGFGANLRVKKRKKKKKNNFDAARNLKGNRILVDRIIETSEILLKKKEQEQILIDKLNSSFIINETDENDHLLKNHIIKDEINENSSKSENFIKDNQKLDMRHIIANGIKEEKKQKKNLKKKIDKNVNNQIKNVKSIENMYNFL</sequence>